<evidence type="ECO:0000313" key="2">
    <source>
        <dbReference type="Proteomes" id="UP000298324"/>
    </source>
</evidence>
<gene>
    <name evidence="1" type="ORF">Psch_03874</name>
</gene>
<proteinExistence type="predicted"/>
<sequence length="53" mass="5824">MVSPDTGGKIDATIVTGMDDNMMGMQDIKERSIVLEAAGKTEDQIIDELRNRL</sequence>
<dbReference type="EMBL" id="QFGA01000004">
    <property type="protein sequence ID" value="TEB04152.1"/>
    <property type="molecule type" value="Genomic_DNA"/>
</dbReference>
<dbReference type="InterPro" id="IPR005370">
    <property type="entry name" value="UPF0180"/>
</dbReference>
<dbReference type="Proteomes" id="UP000298324">
    <property type="component" value="Unassembled WGS sequence"/>
</dbReference>
<evidence type="ECO:0000313" key="1">
    <source>
        <dbReference type="EMBL" id="TEB04152.1"/>
    </source>
</evidence>
<protein>
    <submittedName>
        <fullName evidence="1">Uncharacterized protein</fullName>
    </submittedName>
</protein>
<name>A0A4Y7R606_9FIRM</name>
<organism evidence="1 2">
    <name type="scientific">Pelotomaculum schinkii</name>
    <dbReference type="NCBI Taxonomy" id="78350"/>
    <lineage>
        <taxon>Bacteria</taxon>
        <taxon>Bacillati</taxon>
        <taxon>Bacillota</taxon>
        <taxon>Clostridia</taxon>
        <taxon>Eubacteriales</taxon>
        <taxon>Desulfotomaculaceae</taxon>
        <taxon>Pelotomaculum</taxon>
    </lineage>
</organism>
<dbReference type="Pfam" id="PF03698">
    <property type="entry name" value="UPF0180"/>
    <property type="match status" value="1"/>
</dbReference>
<accession>A0A4Y7R606</accession>
<reference evidence="1 2" key="1">
    <citation type="journal article" date="2018" name="Environ. Microbiol.">
        <title>Novel energy conservation strategies and behaviour of Pelotomaculum schinkii driving syntrophic propionate catabolism.</title>
        <authorList>
            <person name="Hidalgo-Ahumada C.A.P."/>
            <person name="Nobu M.K."/>
            <person name="Narihiro T."/>
            <person name="Tamaki H."/>
            <person name="Liu W.T."/>
            <person name="Kamagata Y."/>
            <person name="Stams A.J.M."/>
            <person name="Imachi H."/>
            <person name="Sousa D.Z."/>
        </authorList>
    </citation>
    <scope>NUCLEOTIDE SEQUENCE [LARGE SCALE GENOMIC DNA]</scope>
    <source>
        <strain evidence="1 2">HH</strain>
    </source>
</reference>
<comment type="caution">
    <text evidence="1">The sequence shown here is derived from an EMBL/GenBank/DDBJ whole genome shotgun (WGS) entry which is preliminary data.</text>
</comment>
<dbReference type="AlphaFoldDB" id="A0A4Y7R606"/>
<keyword evidence="2" id="KW-1185">Reference proteome</keyword>